<reference evidence="1 2" key="1">
    <citation type="journal article" date="2015" name="Genome Biol.">
        <title>Comparative genomics of Steinernema reveals deeply conserved gene regulatory networks.</title>
        <authorList>
            <person name="Dillman A.R."/>
            <person name="Macchietto M."/>
            <person name="Porter C.F."/>
            <person name="Rogers A."/>
            <person name="Williams B."/>
            <person name="Antoshechkin I."/>
            <person name="Lee M.M."/>
            <person name="Goodwin Z."/>
            <person name="Lu X."/>
            <person name="Lewis E.E."/>
            <person name="Goodrich-Blair H."/>
            <person name="Stock S.P."/>
            <person name="Adams B.J."/>
            <person name="Sternberg P.W."/>
            <person name="Mortazavi A."/>
        </authorList>
    </citation>
    <scope>NUCLEOTIDE SEQUENCE [LARGE SCALE GENOMIC DNA]</scope>
    <source>
        <strain evidence="1 2">ALL</strain>
    </source>
</reference>
<dbReference type="EMBL" id="AZBU02000010">
    <property type="protein sequence ID" value="TKR63084.1"/>
    <property type="molecule type" value="Genomic_DNA"/>
</dbReference>
<protein>
    <submittedName>
        <fullName evidence="1">Uncharacterized protein</fullName>
    </submittedName>
</protein>
<name>A0A4U5M2W9_STECR</name>
<dbReference type="Proteomes" id="UP000298663">
    <property type="component" value="Unassembled WGS sequence"/>
</dbReference>
<evidence type="ECO:0000313" key="1">
    <source>
        <dbReference type="EMBL" id="TKR63084.1"/>
    </source>
</evidence>
<proteinExistence type="predicted"/>
<sequence length="66" mass="7670">MRGREPFAWKKKGGRGEHVKSWLEQNLTGPQIPKVRNDVFLSVWRSPWSPEITTATLKKCFKLDVC</sequence>
<keyword evidence="2" id="KW-1185">Reference proteome</keyword>
<dbReference type="AlphaFoldDB" id="A0A4U5M2W9"/>
<organism evidence="1 2">
    <name type="scientific">Steinernema carpocapsae</name>
    <name type="common">Entomopathogenic nematode</name>
    <dbReference type="NCBI Taxonomy" id="34508"/>
    <lineage>
        <taxon>Eukaryota</taxon>
        <taxon>Metazoa</taxon>
        <taxon>Ecdysozoa</taxon>
        <taxon>Nematoda</taxon>
        <taxon>Chromadorea</taxon>
        <taxon>Rhabditida</taxon>
        <taxon>Tylenchina</taxon>
        <taxon>Panagrolaimomorpha</taxon>
        <taxon>Strongyloidoidea</taxon>
        <taxon>Steinernematidae</taxon>
        <taxon>Steinernema</taxon>
    </lineage>
</organism>
<comment type="caution">
    <text evidence="1">The sequence shown here is derived from an EMBL/GenBank/DDBJ whole genome shotgun (WGS) entry which is preliminary data.</text>
</comment>
<accession>A0A4U5M2W9</accession>
<evidence type="ECO:0000313" key="2">
    <source>
        <dbReference type="Proteomes" id="UP000298663"/>
    </source>
</evidence>
<gene>
    <name evidence="1" type="ORF">L596_026961</name>
</gene>
<reference evidence="1 2" key="2">
    <citation type="journal article" date="2019" name="G3 (Bethesda)">
        <title>Hybrid Assembly of the Genome of the Entomopathogenic Nematode Steinernema carpocapsae Identifies the X-Chromosome.</title>
        <authorList>
            <person name="Serra L."/>
            <person name="Macchietto M."/>
            <person name="Macias-Munoz A."/>
            <person name="McGill C.J."/>
            <person name="Rodriguez I.M."/>
            <person name="Rodriguez B."/>
            <person name="Murad R."/>
            <person name="Mortazavi A."/>
        </authorList>
    </citation>
    <scope>NUCLEOTIDE SEQUENCE [LARGE SCALE GENOMIC DNA]</scope>
    <source>
        <strain evidence="1 2">ALL</strain>
    </source>
</reference>